<feature type="transmembrane region" description="Helical" evidence="1">
    <location>
        <begin position="293"/>
        <end position="317"/>
    </location>
</feature>
<dbReference type="Pfam" id="PF03956">
    <property type="entry name" value="Lys_export"/>
    <property type="match status" value="2"/>
</dbReference>
<dbReference type="PANTHER" id="PTHR35804:SF1">
    <property type="entry name" value="LYSINE EXPORTER LYSO"/>
    <property type="match status" value="1"/>
</dbReference>
<gene>
    <name evidence="2" type="ORF">LJD61_10500</name>
</gene>
<comment type="caution">
    <text evidence="2">The sequence shown here is derived from an EMBL/GenBank/DDBJ whole genome shotgun (WGS) entry which is preliminary data.</text>
</comment>
<sequence>MTWMPFLCLAAGFFIGTRSLAERTLKRLDGIINIALVVLMLTIGMNIGTNPSVMLNLHSIGLNCLAISLCAIAFSVLFTVIAEKTVLPVEKLRDKLSAENININSEIDISQEEKDKNSLLIWIMPISIVAGVLLGYLVMPHAPLFILDYLLFGSLVILYVSVGISLGSNRKVFRYIRILGFRVVYISIAIFLGSIAGGFTAGTIFHVPLHTSVMSASGMSYYSLTGAYMTRVYGIEAGTYGFVVNVMREFFTVLLLPLLIRISTGSPIAGGAAGNMDTMLVPVTKFVGVELGLVTLITGAILTFAVPFILPVLYGLFL</sequence>
<accession>A0ABT1NFF6</accession>
<keyword evidence="3" id="KW-1185">Reference proteome</keyword>
<dbReference type="InterPro" id="IPR005642">
    <property type="entry name" value="LysO"/>
</dbReference>
<keyword evidence="1" id="KW-0812">Transmembrane</keyword>
<keyword evidence="1" id="KW-0472">Membrane</keyword>
<name>A0ABT1NFF6_9FIRM</name>
<proteinExistence type="predicted"/>
<evidence type="ECO:0000313" key="3">
    <source>
        <dbReference type="Proteomes" id="UP001651880"/>
    </source>
</evidence>
<feature type="transmembrane region" description="Helical" evidence="1">
    <location>
        <begin position="31"/>
        <end position="48"/>
    </location>
</feature>
<dbReference type="Proteomes" id="UP001651880">
    <property type="component" value="Unassembled WGS sequence"/>
</dbReference>
<dbReference type="EMBL" id="JAJEKE010000008">
    <property type="protein sequence ID" value="MCQ1529972.1"/>
    <property type="molecule type" value="Genomic_DNA"/>
</dbReference>
<dbReference type="PANTHER" id="PTHR35804">
    <property type="entry name" value="LYSINE EXPORTER LYSO"/>
    <property type="match status" value="1"/>
</dbReference>
<evidence type="ECO:0000313" key="2">
    <source>
        <dbReference type="EMBL" id="MCQ1529972.1"/>
    </source>
</evidence>
<evidence type="ECO:0000256" key="1">
    <source>
        <dbReference type="SAM" id="Phobius"/>
    </source>
</evidence>
<feature type="transmembrane region" description="Helical" evidence="1">
    <location>
        <begin position="119"/>
        <end position="139"/>
    </location>
</feature>
<reference evidence="2 3" key="1">
    <citation type="submission" date="2021-10" db="EMBL/GenBank/DDBJ databases">
        <title>Lutispora strain m25 sp. nov., a thermophilic, non-spore-forming bacterium isolated from a lab-scale methanogenic bioreactor digesting anaerobic sludge.</title>
        <authorList>
            <person name="El Houari A."/>
            <person name="Mcdonald J."/>
        </authorList>
    </citation>
    <scope>NUCLEOTIDE SEQUENCE [LARGE SCALE GENOMIC DNA]</scope>
    <source>
        <strain evidence="3">m25</strain>
    </source>
</reference>
<organism evidence="2 3">
    <name type="scientific">Lutispora saccharofermentans</name>
    <dbReference type="NCBI Taxonomy" id="3024236"/>
    <lineage>
        <taxon>Bacteria</taxon>
        <taxon>Bacillati</taxon>
        <taxon>Bacillota</taxon>
        <taxon>Clostridia</taxon>
        <taxon>Lutisporales</taxon>
        <taxon>Lutisporaceae</taxon>
        <taxon>Lutispora</taxon>
    </lineage>
</organism>
<protein>
    <submittedName>
        <fullName evidence="2">Lysine exporter LysO family protein</fullName>
    </submittedName>
</protein>
<dbReference type="RefSeq" id="WP_255227490.1">
    <property type="nucleotide sequence ID" value="NZ_JAJEKE010000008.1"/>
</dbReference>
<feature type="transmembrane region" description="Helical" evidence="1">
    <location>
        <begin position="60"/>
        <end position="82"/>
    </location>
</feature>
<feature type="transmembrane region" description="Helical" evidence="1">
    <location>
        <begin position="184"/>
        <end position="209"/>
    </location>
</feature>
<feature type="transmembrane region" description="Helical" evidence="1">
    <location>
        <begin position="146"/>
        <end position="164"/>
    </location>
</feature>
<feature type="transmembrane region" description="Helical" evidence="1">
    <location>
        <begin position="250"/>
        <end position="273"/>
    </location>
</feature>
<keyword evidence="1" id="KW-1133">Transmembrane helix</keyword>